<dbReference type="InterPro" id="IPR036390">
    <property type="entry name" value="WH_DNA-bd_sf"/>
</dbReference>
<dbReference type="InterPro" id="IPR019887">
    <property type="entry name" value="Tscrpt_reg_AsnC/Lrp_C"/>
</dbReference>
<name>A0A7C9GXE6_9SPHN</name>
<organism evidence="5 6">
    <name type="scientific">Sandarakinorhabdus fusca</name>
    <dbReference type="NCBI Taxonomy" id="1439888"/>
    <lineage>
        <taxon>Bacteria</taxon>
        <taxon>Pseudomonadati</taxon>
        <taxon>Pseudomonadota</taxon>
        <taxon>Alphaproteobacteria</taxon>
        <taxon>Sphingomonadales</taxon>
        <taxon>Sphingosinicellaceae</taxon>
        <taxon>Sandarakinorhabdus</taxon>
    </lineage>
</organism>
<dbReference type="GO" id="GO:0005829">
    <property type="term" value="C:cytosol"/>
    <property type="evidence" value="ECO:0007669"/>
    <property type="project" value="TreeGrafter"/>
</dbReference>
<feature type="domain" description="HTH asnC-type" evidence="4">
    <location>
        <begin position="5"/>
        <end position="67"/>
    </location>
</feature>
<keyword evidence="3" id="KW-0804">Transcription</keyword>
<keyword evidence="2" id="KW-0238">DNA-binding</keyword>
<dbReference type="PANTHER" id="PTHR30154">
    <property type="entry name" value="LEUCINE-RESPONSIVE REGULATORY PROTEIN"/>
    <property type="match status" value="1"/>
</dbReference>
<gene>
    <name evidence="5" type="ORF">F3168_08050</name>
</gene>
<evidence type="ECO:0000256" key="2">
    <source>
        <dbReference type="ARBA" id="ARBA00023125"/>
    </source>
</evidence>
<dbReference type="SUPFAM" id="SSF46785">
    <property type="entry name" value="Winged helix' DNA-binding domain"/>
    <property type="match status" value="1"/>
</dbReference>
<dbReference type="InterPro" id="IPR019885">
    <property type="entry name" value="Tscrpt_reg_HTH_AsnC-type_CS"/>
</dbReference>
<dbReference type="Pfam" id="PF13412">
    <property type="entry name" value="HTH_24"/>
    <property type="match status" value="1"/>
</dbReference>
<dbReference type="InterPro" id="IPR011008">
    <property type="entry name" value="Dimeric_a/b-barrel"/>
</dbReference>
<evidence type="ECO:0000313" key="6">
    <source>
        <dbReference type="Proteomes" id="UP000481327"/>
    </source>
</evidence>
<dbReference type="EMBL" id="WIOL01000002">
    <property type="protein sequence ID" value="MQT17214.1"/>
    <property type="molecule type" value="Genomic_DNA"/>
</dbReference>
<dbReference type="PANTHER" id="PTHR30154:SF34">
    <property type="entry name" value="TRANSCRIPTIONAL REGULATOR AZLB"/>
    <property type="match status" value="1"/>
</dbReference>
<dbReference type="Pfam" id="PF01037">
    <property type="entry name" value="AsnC_trans_reg"/>
    <property type="match status" value="1"/>
</dbReference>
<accession>A0A7C9GXE6</accession>
<evidence type="ECO:0000256" key="1">
    <source>
        <dbReference type="ARBA" id="ARBA00023015"/>
    </source>
</evidence>
<comment type="caution">
    <text evidence="5">The sequence shown here is derived from an EMBL/GenBank/DDBJ whole genome shotgun (WGS) entry which is preliminary data.</text>
</comment>
<reference evidence="5 6" key="1">
    <citation type="submission" date="2019-09" db="EMBL/GenBank/DDBJ databases">
        <title>Polymorphobacter sp. isolated from a lake in China.</title>
        <authorList>
            <person name="Liu Z."/>
        </authorList>
    </citation>
    <scope>NUCLEOTIDE SEQUENCE [LARGE SCALE GENOMIC DNA]</scope>
    <source>
        <strain evidence="5 6">D40P</strain>
    </source>
</reference>
<dbReference type="Gene3D" id="1.10.10.10">
    <property type="entry name" value="Winged helix-like DNA-binding domain superfamily/Winged helix DNA-binding domain"/>
    <property type="match status" value="1"/>
</dbReference>
<dbReference type="SUPFAM" id="SSF54909">
    <property type="entry name" value="Dimeric alpha+beta barrel"/>
    <property type="match status" value="1"/>
</dbReference>
<sequence>MTAKLDSFDMNILKRLTDDGRISWRDLADEIGLSLTPTLRRVRQLESEGYILGYAARLDEKRLIGSVEALISITLDRQTDEALTAFETSINNLREVTDCFQITGEFDYLLRVVVLDLDHYQPILTKLSQISVVSRINSSFVLKTVMRRVYSVP</sequence>
<dbReference type="GO" id="GO:0043565">
    <property type="term" value="F:sequence-specific DNA binding"/>
    <property type="evidence" value="ECO:0007669"/>
    <property type="project" value="InterPro"/>
</dbReference>
<proteinExistence type="predicted"/>
<protein>
    <submittedName>
        <fullName evidence="5">Winged helix-turn-helix transcriptional regulator</fullName>
    </submittedName>
</protein>
<dbReference type="PRINTS" id="PR00033">
    <property type="entry name" value="HTHASNC"/>
</dbReference>
<dbReference type="GO" id="GO:0043200">
    <property type="term" value="P:response to amino acid"/>
    <property type="evidence" value="ECO:0007669"/>
    <property type="project" value="TreeGrafter"/>
</dbReference>
<dbReference type="InterPro" id="IPR036388">
    <property type="entry name" value="WH-like_DNA-bd_sf"/>
</dbReference>
<dbReference type="Proteomes" id="UP000481327">
    <property type="component" value="Unassembled WGS sequence"/>
</dbReference>
<dbReference type="Gene3D" id="3.30.70.920">
    <property type="match status" value="1"/>
</dbReference>
<dbReference type="InterPro" id="IPR000485">
    <property type="entry name" value="AsnC-type_HTH_dom"/>
</dbReference>
<evidence type="ECO:0000313" key="5">
    <source>
        <dbReference type="EMBL" id="MQT17214.1"/>
    </source>
</evidence>
<dbReference type="AlphaFoldDB" id="A0A7C9GXE6"/>
<dbReference type="RefSeq" id="WP_152577623.1">
    <property type="nucleotide sequence ID" value="NZ_JAATJI010000001.1"/>
</dbReference>
<dbReference type="SMART" id="SM00344">
    <property type="entry name" value="HTH_ASNC"/>
    <property type="match status" value="1"/>
</dbReference>
<dbReference type="OrthoDB" id="9813313at2"/>
<keyword evidence="1" id="KW-0805">Transcription regulation</keyword>
<dbReference type="InterPro" id="IPR019888">
    <property type="entry name" value="Tscrpt_reg_AsnC-like"/>
</dbReference>
<dbReference type="PROSITE" id="PS50956">
    <property type="entry name" value="HTH_ASNC_2"/>
    <property type="match status" value="1"/>
</dbReference>
<evidence type="ECO:0000259" key="4">
    <source>
        <dbReference type="PROSITE" id="PS50956"/>
    </source>
</evidence>
<keyword evidence="6" id="KW-1185">Reference proteome</keyword>
<dbReference type="PROSITE" id="PS00519">
    <property type="entry name" value="HTH_ASNC_1"/>
    <property type="match status" value="1"/>
</dbReference>
<evidence type="ECO:0000256" key="3">
    <source>
        <dbReference type="ARBA" id="ARBA00023163"/>
    </source>
</evidence>